<dbReference type="InterPro" id="IPR002509">
    <property type="entry name" value="NODB_dom"/>
</dbReference>
<evidence type="ECO:0000259" key="3">
    <source>
        <dbReference type="PROSITE" id="PS51677"/>
    </source>
</evidence>
<dbReference type="InterPro" id="IPR011330">
    <property type="entry name" value="Glyco_hydro/deAcase_b/a-brl"/>
</dbReference>
<dbReference type="AlphaFoldDB" id="A0A6L5WH78"/>
<dbReference type="CDD" id="cd10918">
    <property type="entry name" value="CE4_NodB_like_5s_6s"/>
    <property type="match status" value="1"/>
</dbReference>
<organism evidence="4 5">
    <name type="scientific">Campylobacter portucalensis</name>
    <dbReference type="NCBI Taxonomy" id="2608384"/>
    <lineage>
        <taxon>Bacteria</taxon>
        <taxon>Pseudomonadati</taxon>
        <taxon>Campylobacterota</taxon>
        <taxon>Epsilonproteobacteria</taxon>
        <taxon>Campylobacterales</taxon>
        <taxon>Campylobacteraceae</taxon>
        <taxon>Campylobacter</taxon>
    </lineage>
</organism>
<gene>
    <name evidence="4" type="ORF">F1B92_05055</name>
</gene>
<evidence type="ECO:0000313" key="4">
    <source>
        <dbReference type="EMBL" id="MSN96540.1"/>
    </source>
</evidence>
<evidence type="ECO:0000256" key="2">
    <source>
        <dbReference type="ARBA" id="ARBA00022729"/>
    </source>
</evidence>
<reference evidence="4 5" key="1">
    <citation type="submission" date="2019-09" db="EMBL/GenBank/DDBJ databases">
        <authorList>
            <person name="Silva M."/>
            <person name="Pereira G."/>
            <person name="Lopes-Da-Costa L."/>
            <person name="Silva E."/>
        </authorList>
    </citation>
    <scope>NUCLEOTIDE SEQUENCE [LARGE SCALE GENOMIC DNA]</scope>
    <source>
        <strain evidence="4 5">FMV-PI01</strain>
    </source>
</reference>
<feature type="domain" description="NodB homology" evidence="3">
    <location>
        <begin position="40"/>
        <end position="236"/>
    </location>
</feature>
<dbReference type="EMBL" id="VWSJ01000016">
    <property type="protein sequence ID" value="MSN96540.1"/>
    <property type="molecule type" value="Genomic_DNA"/>
</dbReference>
<evidence type="ECO:0000256" key="1">
    <source>
        <dbReference type="ARBA" id="ARBA00004613"/>
    </source>
</evidence>
<dbReference type="GO" id="GO:0005975">
    <property type="term" value="P:carbohydrate metabolic process"/>
    <property type="evidence" value="ECO:0007669"/>
    <property type="project" value="InterPro"/>
</dbReference>
<dbReference type="GO" id="GO:0016810">
    <property type="term" value="F:hydrolase activity, acting on carbon-nitrogen (but not peptide) bonds"/>
    <property type="evidence" value="ECO:0007669"/>
    <property type="project" value="InterPro"/>
</dbReference>
<dbReference type="Gene3D" id="3.20.20.370">
    <property type="entry name" value="Glycoside hydrolase/deacetylase"/>
    <property type="match status" value="1"/>
</dbReference>
<proteinExistence type="predicted"/>
<dbReference type="Proteomes" id="UP000476338">
    <property type="component" value="Unassembled WGS sequence"/>
</dbReference>
<dbReference type="PROSITE" id="PS51677">
    <property type="entry name" value="NODB"/>
    <property type="match status" value="1"/>
</dbReference>
<comment type="caution">
    <text evidence="4">The sequence shown here is derived from an EMBL/GenBank/DDBJ whole genome shotgun (WGS) entry which is preliminary data.</text>
</comment>
<dbReference type="SUPFAM" id="SSF88713">
    <property type="entry name" value="Glycoside hydrolase/deacetylase"/>
    <property type="match status" value="1"/>
</dbReference>
<dbReference type="InterPro" id="IPR051398">
    <property type="entry name" value="Polysacch_Deacetylase"/>
</dbReference>
<dbReference type="PANTHER" id="PTHR34216:SF3">
    <property type="entry name" value="POLY-BETA-1,6-N-ACETYL-D-GLUCOSAMINE N-DEACETYLASE"/>
    <property type="match status" value="1"/>
</dbReference>
<sequence>MYHHVNSDDLSNDLEMFDKHLEYISNNFISVFPGEKLAKNSICLTFDDAYADFYFLVYPLLKKYNLKAILGVPTKFILQSTSVEPKKRMSFKHNAASQNYKFGSHTTFDELKEMIDSSLIQVASHSHSHIVLTDEGVDLNLELKHSKEILESNLNIKVDSFIFPFGKYNKNILNEAKKHYKYNFRIGSAIQKDFKGINGVIYRIKGDNLKSPDEIFKFKNMLKYRLKALFKRISQK</sequence>
<keyword evidence="2" id="KW-0732">Signal</keyword>
<accession>A0A6L5WH78</accession>
<name>A0A6L5WH78_9BACT</name>
<dbReference type="Pfam" id="PF01522">
    <property type="entry name" value="Polysacc_deac_1"/>
    <property type="match status" value="1"/>
</dbReference>
<comment type="subcellular location">
    <subcellularLocation>
        <location evidence="1">Secreted</location>
    </subcellularLocation>
</comment>
<dbReference type="PANTHER" id="PTHR34216">
    <property type="match status" value="1"/>
</dbReference>
<evidence type="ECO:0000313" key="5">
    <source>
        <dbReference type="Proteomes" id="UP000476338"/>
    </source>
</evidence>
<reference evidence="4 5" key="2">
    <citation type="submission" date="2020-03" db="EMBL/GenBank/DDBJ databases">
        <title>Campylobacter portucalensis sp. nov., a new species of Campylobacter isolated from the reproductive tract of bulls.</title>
        <authorList>
            <person name="Silva M.F."/>
            <person name="Pereira G."/>
            <person name="Carneiro C."/>
            <person name="Hemphill A."/>
            <person name="Mateus L."/>
            <person name="Lopes-Da-Costa L."/>
            <person name="Silva E."/>
        </authorList>
    </citation>
    <scope>NUCLEOTIDE SEQUENCE [LARGE SCALE GENOMIC DNA]</scope>
    <source>
        <strain evidence="4 5">FMV-PI01</strain>
    </source>
</reference>
<protein>
    <submittedName>
        <fullName evidence="4">Polysaccharide deacetylase family protein</fullName>
    </submittedName>
</protein>
<dbReference type="GO" id="GO:0005576">
    <property type="term" value="C:extracellular region"/>
    <property type="evidence" value="ECO:0007669"/>
    <property type="project" value="UniProtKB-SubCell"/>
</dbReference>
<keyword evidence="5" id="KW-1185">Reference proteome</keyword>